<dbReference type="Proteomes" id="UP000236291">
    <property type="component" value="Unassembled WGS sequence"/>
</dbReference>
<comment type="caution">
    <text evidence="3">The sequence shown here is derived from an EMBL/GenBank/DDBJ whole genome shotgun (WGS) entry which is preliminary data.</text>
</comment>
<gene>
    <name evidence="3" type="ORF">L195_g051095</name>
</gene>
<dbReference type="CDD" id="cd06257">
    <property type="entry name" value="DnaJ"/>
    <property type="match status" value="1"/>
</dbReference>
<evidence type="ECO:0000313" key="3">
    <source>
        <dbReference type="EMBL" id="PNX58799.1"/>
    </source>
</evidence>
<proteinExistence type="predicted"/>
<name>A0A2K3JXL8_TRIPR</name>
<dbReference type="InterPro" id="IPR036869">
    <property type="entry name" value="J_dom_sf"/>
</dbReference>
<dbReference type="SUPFAM" id="SSF46565">
    <property type="entry name" value="Chaperone J-domain"/>
    <property type="match status" value="1"/>
</dbReference>
<feature type="compositionally biased region" description="Basic and acidic residues" evidence="1">
    <location>
        <begin position="18"/>
        <end position="36"/>
    </location>
</feature>
<feature type="domain" description="J" evidence="2">
    <location>
        <begin position="1"/>
        <end position="42"/>
    </location>
</feature>
<dbReference type="Pfam" id="PF00226">
    <property type="entry name" value="DnaJ"/>
    <property type="match status" value="1"/>
</dbReference>
<evidence type="ECO:0000259" key="2">
    <source>
        <dbReference type="PROSITE" id="PS50076"/>
    </source>
</evidence>
<dbReference type="AlphaFoldDB" id="A0A2K3JXL8"/>
<dbReference type="PRINTS" id="PR00625">
    <property type="entry name" value="JDOMAIN"/>
</dbReference>
<feature type="region of interest" description="Disordered" evidence="1">
    <location>
        <begin position="18"/>
        <end position="42"/>
    </location>
</feature>
<evidence type="ECO:0000256" key="1">
    <source>
        <dbReference type="SAM" id="MobiDB-lite"/>
    </source>
</evidence>
<sequence>MLYECLIRVGTDPRNVGEKYHPDMNKSPGAEEKFKEISAAYE</sequence>
<feature type="non-terminal residue" evidence="3">
    <location>
        <position position="42"/>
    </location>
</feature>
<reference evidence="3 4" key="2">
    <citation type="journal article" date="2017" name="Front. Plant Sci.">
        <title>Gene Classification and Mining of Molecular Markers Useful in Red Clover (Trifolium pratense) Breeding.</title>
        <authorList>
            <person name="Istvanek J."/>
            <person name="Dluhosova J."/>
            <person name="Dluhos P."/>
            <person name="Patkova L."/>
            <person name="Nedelnik J."/>
            <person name="Repkova J."/>
        </authorList>
    </citation>
    <scope>NUCLEOTIDE SEQUENCE [LARGE SCALE GENOMIC DNA]</scope>
    <source>
        <strain evidence="4">cv. Tatra</strain>
        <tissue evidence="3">Young leaves</tissue>
    </source>
</reference>
<reference evidence="3 4" key="1">
    <citation type="journal article" date="2014" name="Am. J. Bot.">
        <title>Genome assembly and annotation for red clover (Trifolium pratense; Fabaceae).</title>
        <authorList>
            <person name="Istvanek J."/>
            <person name="Jaros M."/>
            <person name="Krenek A."/>
            <person name="Repkova J."/>
        </authorList>
    </citation>
    <scope>NUCLEOTIDE SEQUENCE [LARGE SCALE GENOMIC DNA]</scope>
    <source>
        <strain evidence="4">cv. Tatra</strain>
        <tissue evidence="3">Young leaves</tissue>
    </source>
</reference>
<evidence type="ECO:0000313" key="4">
    <source>
        <dbReference type="Proteomes" id="UP000236291"/>
    </source>
</evidence>
<dbReference type="InterPro" id="IPR001623">
    <property type="entry name" value="DnaJ_domain"/>
</dbReference>
<organism evidence="3 4">
    <name type="scientific">Trifolium pratense</name>
    <name type="common">Red clover</name>
    <dbReference type="NCBI Taxonomy" id="57577"/>
    <lineage>
        <taxon>Eukaryota</taxon>
        <taxon>Viridiplantae</taxon>
        <taxon>Streptophyta</taxon>
        <taxon>Embryophyta</taxon>
        <taxon>Tracheophyta</taxon>
        <taxon>Spermatophyta</taxon>
        <taxon>Magnoliopsida</taxon>
        <taxon>eudicotyledons</taxon>
        <taxon>Gunneridae</taxon>
        <taxon>Pentapetalae</taxon>
        <taxon>rosids</taxon>
        <taxon>fabids</taxon>
        <taxon>Fabales</taxon>
        <taxon>Fabaceae</taxon>
        <taxon>Papilionoideae</taxon>
        <taxon>50 kb inversion clade</taxon>
        <taxon>NPAAA clade</taxon>
        <taxon>Hologalegina</taxon>
        <taxon>IRL clade</taxon>
        <taxon>Trifolieae</taxon>
        <taxon>Trifolium</taxon>
    </lineage>
</organism>
<dbReference type="Gene3D" id="1.10.287.110">
    <property type="entry name" value="DnaJ domain"/>
    <property type="match status" value="1"/>
</dbReference>
<dbReference type="PROSITE" id="PS50076">
    <property type="entry name" value="DNAJ_2"/>
    <property type="match status" value="1"/>
</dbReference>
<dbReference type="STRING" id="57577.A0A2K3JXL8"/>
<dbReference type="EMBL" id="ASHM01079367">
    <property type="protein sequence ID" value="PNX58799.1"/>
    <property type="molecule type" value="Genomic_DNA"/>
</dbReference>
<accession>A0A2K3JXL8</accession>
<protein>
    <submittedName>
        <fullName evidence="3">Chaperone protein dnaJ</fullName>
    </submittedName>
</protein>